<comment type="caution">
    <text evidence="3">The sequence shown here is derived from an EMBL/GenBank/DDBJ whole genome shotgun (WGS) entry which is preliminary data.</text>
</comment>
<organism evidence="3 4">
    <name type="scientific">Rhododendron griersonianum</name>
    <dbReference type="NCBI Taxonomy" id="479676"/>
    <lineage>
        <taxon>Eukaryota</taxon>
        <taxon>Viridiplantae</taxon>
        <taxon>Streptophyta</taxon>
        <taxon>Embryophyta</taxon>
        <taxon>Tracheophyta</taxon>
        <taxon>Spermatophyta</taxon>
        <taxon>Magnoliopsida</taxon>
        <taxon>eudicotyledons</taxon>
        <taxon>Gunneridae</taxon>
        <taxon>Pentapetalae</taxon>
        <taxon>asterids</taxon>
        <taxon>Ericales</taxon>
        <taxon>Ericaceae</taxon>
        <taxon>Ericoideae</taxon>
        <taxon>Rhodoreae</taxon>
        <taxon>Rhododendron</taxon>
    </lineage>
</organism>
<feature type="domain" description="GAG-pre-integrase" evidence="2">
    <location>
        <begin position="48"/>
        <end position="103"/>
    </location>
</feature>
<gene>
    <name evidence="3" type="ORF">RHGRI_010605</name>
</gene>
<dbReference type="AlphaFoldDB" id="A0AAV6KJS7"/>
<evidence type="ECO:0000313" key="4">
    <source>
        <dbReference type="Proteomes" id="UP000823749"/>
    </source>
</evidence>
<dbReference type="InterPro" id="IPR025724">
    <property type="entry name" value="GAG-pre-integrase_dom"/>
</dbReference>
<feature type="compositionally biased region" description="Polar residues" evidence="1">
    <location>
        <begin position="152"/>
        <end position="167"/>
    </location>
</feature>
<reference evidence="3" key="1">
    <citation type="submission" date="2020-08" db="EMBL/GenBank/DDBJ databases">
        <title>Plant Genome Project.</title>
        <authorList>
            <person name="Zhang R.-G."/>
        </authorList>
    </citation>
    <scope>NUCLEOTIDE SEQUENCE</scope>
    <source>
        <strain evidence="3">WSP0</strain>
        <tissue evidence="3">Leaf</tissue>
    </source>
</reference>
<sequence>MHVASIGSILSSTAPSLSIPNDRDSKKQIGAGRRVGDLYLLEHLHLPIKPSSTAASSFCLDHKSSPFYIWHSRLGHLSSERLKLLVQAGHLGHISVSDISECSGSKEDLIHIDPFPMDMDVPPEEYTSTLTVSDISTAPSASPRHAPITQVYTRRPTSTAAPQSASTDPDPPVRRFVQYKLFKLGKEQIEIGNVMCLRMQMGNVGS</sequence>
<dbReference type="Pfam" id="PF13976">
    <property type="entry name" value="gag_pre-integrs"/>
    <property type="match status" value="1"/>
</dbReference>
<dbReference type="Proteomes" id="UP000823749">
    <property type="component" value="Chromosome 4"/>
</dbReference>
<accession>A0AAV6KJS7</accession>
<protein>
    <recommendedName>
        <fullName evidence="2">GAG-pre-integrase domain-containing protein</fullName>
    </recommendedName>
</protein>
<name>A0AAV6KJS7_9ERIC</name>
<evidence type="ECO:0000256" key="1">
    <source>
        <dbReference type="SAM" id="MobiDB-lite"/>
    </source>
</evidence>
<proteinExistence type="predicted"/>
<evidence type="ECO:0000259" key="2">
    <source>
        <dbReference type="Pfam" id="PF13976"/>
    </source>
</evidence>
<keyword evidence="4" id="KW-1185">Reference proteome</keyword>
<feature type="region of interest" description="Disordered" evidence="1">
    <location>
        <begin position="152"/>
        <end position="172"/>
    </location>
</feature>
<evidence type="ECO:0000313" key="3">
    <source>
        <dbReference type="EMBL" id="KAG5552575.1"/>
    </source>
</evidence>
<dbReference type="EMBL" id="JACTNZ010000004">
    <property type="protein sequence ID" value="KAG5552575.1"/>
    <property type="molecule type" value="Genomic_DNA"/>
</dbReference>